<dbReference type="AlphaFoldDB" id="A0A510VME2"/>
<reference evidence="1 2" key="1">
    <citation type="submission" date="2019-07" db="EMBL/GenBank/DDBJ databases">
        <title>Whole genome shotgun sequence of Lactobacillus siliginis NBRC 101315.</title>
        <authorList>
            <person name="Hosoyama A."/>
            <person name="Uohara A."/>
            <person name="Ohji S."/>
            <person name="Ichikawa N."/>
        </authorList>
    </citation>
    <scope>NUCLEOTIDE SEQUENCE [LARGE SCALE GENOMIC DNA]</scope>
    <source>
        <strain evidence="1 2">NBRC 101315</strain>
    </source>
</reference>
<dbReference type="EMBL" id="BJUD01000004">
    <property type="protein sequence ID" value="GEK28113.1"/>
    <property type="molecule type" value="Genomic_DNA"/>
</dbReference>
<gene>
    <name evidence="1" type="ORF">LSI01_04240</name>
</gene>
<protein>
    <submittedName>
        <fullName evidence="1">Uncharacterized protein</fullName>
    </submittedName>
</protein>
<dbReference type="OrthoDB" id="9987235at2"/>
<name>A0A510VME2_9LACO</name>
<evidence type="ECO:0000313" key="2">
    <source>
        <dbReference type="Proteomes" id="UP000321429"/>
    </source>
</evidence>
<dbReference type="Proteomes" id="UP000321429">
    <property type="component" value="Unassembled WGS sequence"/>
</dbReference>
<proteinExistence type="predicted"/>
<evidence type="ECO:0000313" key="1">
    <source>
        <dbReference type="EMBL" id="GEK28113.1"/>
    </source>
</evidence>
<organism evidence="1 2">
    <name type="scientific">Furfurilactobacillus siliginis</name>
    <dbReference type="NCBI Taxonomy" id="348151"/>
    <lineage>
        <taxon>Bacteria</taxon>
        <taxon>Bacillati</taxon>
        <taxon>Bacillota</taxon>
        <taxon>Bacilli</taxon>
        <taxon>Lactobacillales</taxon>
        <taxon>Lactobacillaceae</taxon>
        <taxon>Furfurilactobacillus</taxon>
    </lineage>
</organism>
<accession>A0A510VME2</accession>
<sequence length="138" mass="15318">MDTEKISGFFPSTTDANIKPLMYLHSTSLPASISVTFTCALFNLVPGKGYQLNFKFFDHNGALFYHYESLYKPFMDVSSTESYADYLGTFQQLTTPFISFSETASQIKATVDLTDTKGNILDSAKTFVAVLSEESNAK</sequence>
<dbReference type="RefSeq" id="WP_057808780.1">
    <property type="nucleotide sequence ID" value="NZ_BJUD01000004.1"/>
</dbReference>
<comment type="caution">
    <text evidence="1">The sequence shown here is derived from an EMBL/GenBank/DDBJ whole genome shotgun (WGS) entry which is preliminary data.</text>
</comment>